<feature type="compositionally biased region" description="Polar residues" evidence="1">
    <location>
        <begin position="301"/>
        <end position="329"/>
    </location>
</feature>
<dbReference type="InterPro" id="IPR003604">
    <property type="entry name" value="Matrin/U1-like-C_Znf_C2H2"/>
</dbReference>
<dbReference type="SMART" id="SM00451">
    <property type="entry name" value="ZnF_U1"/>
    <property type="match status" value="4"/>
</dbReference>
<feature type="compositionally biased region" description="Basic and acidic residues" evidence="1">
    <location>
        <begin position="20"/>
        <end position="35"/>
    </location>
</feature>
<sequence>MVDSLYSRRETQNALNYKIPRRDCGENGDSNKDPQKGILENAYDSNELTRQSYATPEDGPPRYSQHQSISYPASDYDVVHVGELYQLSQFNPLKRARELPKTSTTVKYGDTFPQNDPNLPKELTMQFQPLYCKLCTAKLSSNVMAKLHYKSKKHEKKVKTFLIDYAKRTGEVLPETVILNKKQKCDEDNNPRYFHCDVCDLPLTGRLHAESHYMGRNHQRALAGKAPSGKGHYSDEGKWVRSPTVTGASSERDNIGLAFDGDAKVETRSNSLYCEICCVNVTSDQQMTVHLNGQKHKKKVQQQANDRINDSPQGNPENNILSTLSSNVPSDDLSVYRTPSGYYYCNPCNLTLNSEIQFNQHLGSKKHRKKANSTNKE</sequence>
<dbReference type="PANTHER" id="PTHR46786">
    <property type="entry name" value="ZINC FINGER MATRIN-TYPE PROTEIN 3"/>
    <property type="match status" value="1"/>
</dbReference>
<dbReference type="Proteomes" id="UP000801492">
    <property type="component" value="Unassembled WGS sequence"/>
</dbReference>
<organism evidence="3 4">
    <name type="scientific">Ignelater luminosus</name>
    <name type="common">Cucubano</name>
    <name type="synonym">Pyrophorus luminosus</name>
    <dbReference type="NCBI Taxonomy" id="2038154"/>
    <lineage>
        <taxon>Eukaryota</taxon>
        <taxon>Metazoa</taxon>
        <taxon>Ecdysozoa</taxon>
        <taxon>Arthropoda</taxon>
        <taxon>Hexapoda</taxon>
        <taxon>Insecta</taxon>
        <taxon>Pterygota</taxon>
        <taxon>Neoptera</taxon>
        <taxon>Endopterygota</taxon>
        <taxon>Coleoptera</taxon>
        <taxon>Polyphaga</taxon>
        <taxon>Elateriformia</taxon>
        <taxon>Elateroidea</taxon>
        <taxon>Elateridae</taxon>
        <taxon>Agrypninae</taxon>
        <taxon>Pyrophorini</taxon>
        <taxon>Ignelater</taxon>
    </lineage>
</organism>
<dbReference type="AlphaFoldDB" id="A0A8K0GBR5"/>
<feature type="region of interest" description="Disordered" evidence="1">
    <location>
        <begin position="292"/>
        <end position="329"/>
    </location>
</feature>
<dbReference type="SMART" id="SM00355">
    <property type="entry name" value="ZnF_C2H2"/>
    <property type="match status" value="4"/>
</dbReference>
<dbReference type="PROSITE" id="PS00028">
    <property type="entry name" value="ZINC_FINGER_C2H2_1"/>
    <property type="match status" value="1"/>
</dbReference>
<dbReference type="InterPro" id="IPR036236">
    <property type="entry name" value="Znf_C2H2_sf"/>
</dbReference>
<keyword evidence="4" id="KW-1185">Reference proteome</keyword>
<comment type="caution">
    <text evidence="3">The sequence shown here is derived from an EMBL/GenBank/DDBJ whole genome shotgun (WGS) entry which is preliminary data.</text>
</comment>
<protein>
    <recommendedName>
        <fullName evidence="2">C2H2-type domain-containing protein</fullName>
    </recommendedName>
</protein>
<evidence type="ECO:0000313" key="4">
    <source>
        <dbReference type="Proteomes" id="UP000801492"/>
    </source>
</evidence>
<evidence type="ECO:0000259" key="2">
    <source>
        <dbReference type="PROSITE" id="PS00028"/>
    </source>
</evidence>
<dbReference type="PANTHER" id="PTHR46786:SF1">
    <property type="entry name" value="ZINC FINGER MATRIN-TYPE PROTEIN 3"/>
    <property type="match status" value="1"/>
</dbReference>
<dbReference type="EMBL" id="VTPC01008692">
    <property type="protein sequence ID" value="KAF2892528.1"/>
    <property type="molecule type" value="Genomic_DNA"/>
</dbReference>
<accession>A0A8K0GBR5</accession>
<dbReference type="SUPFAM" id="SSF57667">
    <property type="entry name" value="beta-beta-alpha zinc fingers"/>
    <property type="match status" value="4"/>
</dbReference>
<dbReference type="GO" id="GO:0003676">
    <property type="term" value="F:nucleic acid binding"/>
    <property type="evidence" value="ECO:0007669"/>
    <property type="project" value="InterPro"/>
</dbReference>
<feature type="domain" description="C2H2-type" evidence="2">
    <location>
        <begin position="345"/>
        <end position="367"/>
    </location>
</feature>
<dbReference type="Pfam" id="PF12874">
    <property type="entry name" value="zf-met"/>
    <property type="match status" value="4"/>
</dbReference>
<reference evidence="3" key="1">
    <citation type="submission" date="2019-08" db="EMBL/GenBank/DDBJ databases">
        <title>The genome of the North American firefly Photinus pyralis.</title>
        <authorList>
            <consortium name="Photinus pyralis genome working group"/>
            <person name="Fallon T.R."/>
            <person name="Sander Lower S.E."/>
            <person name="Weng J.-K."/>
        </authorList>
    </citation>
    <scope>NUCLEOTIDE SEQUENCE</scope>
    <source>
        <strain evidence="3">TRF0915ILg1</strain>
        <tissue evidence="3">Whole body</tissue>
    </source>
</reference>
<dbReference type="InterPro" id="IPR052644">
    <property type="entry name" value="ZMAT3"/>
</dbReference>
<evidence type="ECO:0000256" key="1">
    <source>
        <dbReference type="SAM" id="MobiDB-lite"/>
    </source>
</evidence>
<feature type="region of interest" description="Disordered" evidence="1">
    <location>
        <begin position="17"/>
        <end position="68"/>
    </location>
</feature>
<dbReference type="OrthoDB" id="434647at2759"/>
<dbReference type="GO" id="GO:0008270">
    <property type="term" value="F:zinc ion binding"/>
    <property type="evidence" value="ECO:0007669"/>
    <property type="project" value="InterPro"/>
</dbReference>
<feature type="region of interest" description="Disordered" evidence="1">
    <location>
        <begin position="223"/>
        <end position="247"/>
    </location>
</feature>
<feature type="compositionally biased region" description="Polar residues" evidence="1">
    <location>
        <begin position="43"/>
        <end position="54"/>
    </location>
</feature>
<name>A0A8K0GBR5_IGNLU</name>
<proteinExistence type="predicted"/>
<evidence type="ECO:0000313" key="3">
    <source>
        <dbReference type="EMBL" id="KAF2892528.1"/>
    </source>
</evidence>
<gene>
    <name evidence="3" type="ORF">ILUMI_13643</name>
</gene>
<dbReference type="InterPro" id="IPR013087">
    <property type="entry name" value="Znf_C2H2_type"/>
</dbReference>
<dbReference type="Gene3D" id="3.30.160.60">
    <property type="entry name" value="Classic Zinc Finger"/>
    <property type="match status" value="4"/>
</dbReference>